<dbReference type="Pfam" id="PF00211">
    <property type="entry name" value="Guanylate_cyc"/>
    <property type="match status" value="1"/>
</dbReference>
<dbReference type="EMBL" id="QEAO01000024">
    <property type="protein sequence ID" value="TPX32988.1"/>
    <property type="molecule type" value="Genomic_DNA"/>
</dbReference>
<feature type="compositionally biased region" description="Polar residues" evidence="1">
    <location>
        <begin position="82"/>
        <end position="108"/>
    </location>
</feature>
<feature type="compositionally biased region" description="Polar residues" evidence="1">
    <location>
        <begin position="1"/>
        <end position="11"/>
    </location>
</feature>
<evidence type="ECO:0000259" key="2">
    <source>
        <dbReference type="PROSITE" id="PS50006"/>
    </source>
</evidence>
<dbReference type="SUPFAM" id="SSF55781">
    <property type="entry name" value="GAF domain-like"/>
    <property type="match status" value="1"/>
</dbReference>
<dbReference type="STRING" id="1806994.A0A507C0U3"/>
<evidence type="ECO:0000256" key="1">
    <source>
        <dbReference type="SAM" id="MobiDB-lite"/>
    </source>
</evidence>
<accession>A0A507C0U3</accession>
<evidence type="ECO:0008006" key="6">
    <source>
        <dbReference type="Google" id="ProtNLM"/>
    </source>
</evidence>
<keyword evidence="5" id="KW-1185">Reference proteome</keyword>
<feature type="domain" description="Guanylate cyclase" evidence="3">
    <location>
        <begin position="670"/>
        <end position="802"/>
    </location>
</feature>
<dbReference type="CDD" id="cd00060">
    <property type="entry name" value="FHA"/>
    <property type="match status" value="1"/>
</dbReference>
<dbReference type="AlphaFoldDB" id="A0A507C0U3"/>
<dbReference type="InterPro" id="IPR008984">
    <property type="entry name" value="SMAD_FHA_dom_sf"/>
</dbReference>
<dbReference type="Gene3D" id="3.30.70.1230">
    <property type="entry name" value="Nucleotide cyclase"/>
    <property type="match status" value="1"/>
</dbReference>
<feature type="compositionally biased region" description="Polar residues" evidence="1">
    <location>
        <begin position="130"/>
        <end position="143"/>
    </location>
</feature>
<organism evidence="4 5">
    <name type="scientific">Synchytrium microbalum</name>
    <dbReference type="NCBI Taxonomy" id="1806994"/>
    <lineage>
        <taxon>Eukaryota</taxon>
        <taxon>Fungi</taxon>
        <taxon>Fungi incertae sedis</taxon>
        <taxon>Chytridiomycota</taxon>
        <taxon>Chytridiomycota incertae sedis</taxon>
        <taxon>Chytridiomycetes</taxon>
        <taxon>Synchytriales</taxon>
        <taxon>Synchytriaceae</taxon>
        <taxon>Synchytrium</taxon>
    </lineage>
</organism>
<dbReference type="GO" id="GO:0035556">
    <property type="term" value="P:intracellular signal transduction"/>
    <property type="evidence" value="ECO:0007669"/>
    <property type="project" value="InterPro"/>
</dbReference>
<dbReference type="Pfam" id="PF00498">
    <property type="entry name" value="FHA"/>
    <property type="match status" value="1"/>
</dbReference>
<feature type="compositionally biased region" description="Basic and acidic residues" evidence="1">
    <location>
        <begin position="187"/>
        <end position="196"/>
    </location>
</feature>
<protein>
    <recommendedName>
        <fullName evidence="6">Adenylate cyclase</fullName>
    </recommendedName>
</protein>
<feature type="domain" description="FHA" evidence="2">
    <location>
        <begin position="301"/>
        <end position="350"/>
    </location>
</feature>
<dbReference type="PANTHER" id="PTHR43081:SF1">
    <property type="entry name" value="ADENYLATE CYCLASE, TERMINAL-DIFFERENTIATION SPECIFIC"/>
    <property type="match status" value="1"/>
</dbReference>
<dbReference type="SUPFAM" id="SSF55073">
    <property type="entry name" value="Nucleotide cyclase"/>
    <property type="match status" value="1"/>
</dbReference>
<dbReference type="OrthoDB" id="60033at2759"/>
<dbReference type="SMART" id="SM00065">
    <property type="entry name" value="GAF"/>
    <property type="match status" value="1"/>
</dbReference>
<name>A0A507C0U3_9FUNG</name>
<dbReference type="CDD" id="cd07302">
    <property type="entry name" value="CHD"/>
    <property type="match status" value="1"/>
</dbReference>
<evidence type="ECO:0000313" key="5">
    <source>
        <dbReference type="Proteomes" id="UP000319731"/>
    </source>
</evidence>
<dbReference type="PROSITE" id="PS50125">
    <property type="entry name" value="GUANYLATE_CYCLASE_2"/>
    <property type="match status" value="1"/>
</dbReference>
<dbReference type="Proteomes" id="UP000319731">
    <property type="component" value="Unassembled WGS sequence"/>
</dbReference>
<dbReference type="InterPro" id="IPR050697">
    <property type="entry name" value="Adenylyl/Guanylyl_Cyclase_3/4"/>
</dbReference>
<dbReference type="InterPro" id="IPR029016">
    <property type="entry name" value="GAF-like_dom_sf"/>
</dbReference>
<sequence>MSGRGRSTSLAGQPLLPSPSTTPHQRRPSYGDEAHSPLPTINDEFGGMAADLLLNYPVYNDSELTRLASSSSNRREGDTGPPSKNTYYSNGSGGNSNQMMINTSFPNDSSRDPEWATTRLPGSLRPSFINHPSNTNGTHMSASSFSTIGAGSVIDASSRALPRNYGGHRRPSADTDGLAYAPSLSPHDADDRRPSDATENEYDQHGYLVSSGNYTSSNTTIGLLNGRRNTESSMLDTDFMLEQEPMMHEGTPRIVLNTAERRSGVDGLLRGESYSVKQPARVVYYTSHGSRVNFYLQKDESTIGRKEDNTIVLSDAKISKYHASIKKTDIAFFIRDRNSSNGVRVNGTLLDPTKPTLLVHGDVINIGMCVLTFYDIPERAAHKPEPDLPLFAFDSLSRATVGRRQQHPLKSQSLAELVTILPSDNKFYENKFMIREEVQMETSSSLDFAPAANIDDAAMLAEDYEKLRLTYELSKVSVTEDITELLERSLELIFQILMVDRGVILLVDRATGILATHLVKLRPGSDPDVREIMLSSTILKKVLQSRIALITSDATRDPNLERSASVRQGSIRSVICMPLIAHNKIHGILHLDAIDKINYFNNKDLSLVKAICNQTAVAIENGILVKEVQNKARLTENLSRFLSPHVVLKMTEKDGIHAIRRGGGRETMGTIVFVDIRGFTNMSEKSPAADVVELLNEYFERLVKVVFNYDGVVDKYIGDALMATFGTLQGETDAEFRAVCAALDFRRQIAELNMERKRQNKQPIVIGVGVNTGSCLAGFIGCSSRLEYTVIGDSVNTSSRICSMAGENQVLIAESTYESVKNRVESRFLGKKKLKGKIHDVGVYEVITARAGLQTQVSWK</sequence>
<feature type="region of interest" description="Disordered" evidence="1">
    <location>
        <begin position="67"/>
        <end position="143"/>
    </location>
</feature>
<comment type="caution">
    <text evidence="4">The sequence shown here is derived from an EMBL/GenBank/DDBJ whole genome shotgun (WGS) entry which is preliminary data.</text>
</comment>
<reference evidence="4 5" key="1">
    <citation type="journal article" date="2019" name="Sci. Rep.">
        <title>Comparative genomics of chytrid fungi reveal insights into the obligate biotrophic and pathogenic lifestyle of Synchytrium endobioticum.</title>
        <authorList>
            <person name="van de Vossenberg B.T.L.H."/>
            <person name="Warris S."/>
            <person name="Nguyen H.D.T."/>
            <person name="van Gent-Pelzer M.P.E."/>
            <person name="Joly D.L."/>
            <person name="van de Geest H.C."/>
            <person name="Bonants P.J.M."/>
            <person name="Smith D.S."/>
            <person name="Levesque C.A."/>
            <person name="van der Lee T.A.J."/>
        </authorList>
    </citation>
    <scope>NUCLEOTIDE SEQUENCE [LARGE SCALE GENOMIC DNA]</scope>
    <source>
        <strain evidence="4 5">JEL517</strain>
    </source>
</reference>
<dbReference type="GeneID" id="42005262"/>
<dbReference type="Gene3D" id="2.60.200.20">
    <property type="match status" value="1"/>
</dbReference>
<dbReference type="PANTHER" id="PTHR43081">
    <property type="entry name" value="ADENYLATE CYCLASE, TERMINAL-DIFFERENTIATION SPECIFIC-RELATED"/>
    <property type="match status" value="1"/>
</dbReference>
<evidence type="ECO:0000313" key="4">
    <source>
        <dbReference type="EMBL" id="TPX32988.1"/>
    </source>
</evidence>
<feature type="region of interest" description="Disordered" evidence="1">
    <location>
        <begin position="161"/>
        <end position="199"/>
    </location>
</feature>
<dbReference type="InterPro" id="IPR029787">
    <property type="entry name" value="Nucleotide_cyclase"/>
</dbReference>
<dbReference type="InterPro" id="IPR000253">
    <property type="entry name" value="FHA_dom"/>
</dbReference>
<proteinExistence type="predicted"/>
<evidence type="ECO:0000259" key="3">
    <source>
        <dbReference type="PROSITE" id="PS50125"/>
    </source>
</evidence>
<dbReference type="SMART" id="SM00240">
    <property type="entry name" value="FHA"/>
    <property type="match status" value="1"/>
</dbReference>
<dbReference type="InterPro" id="IPR001054">
    <property type="entry name" value="A/G_cyclase"/>
</dbReference>
<dbReference type="SMART" id="SM00044">
    <property type="entry name" value="CYCc"/>
    <property type="match status" value="1"/>
</dbReference>
<gene>
    <name evidence="4" type="ORF">SmJEL517_g04037</name>
</gene>
<dbReference type="Gene3D" id="3.30.450.40">
    <property type="match status" value="1"/>
</dbReference>
<dbReference type="PROSITE" id="PS50006">
    <property type="entry name" value="FHA_DOMAIN"/>
    <property type="match status" value="1"/>
</dbReference>
<dbReference type="InterPro" id="IPR003018">
    <property type="entry name" value="GAF"/>
</dbReference>
<feature type="region of interest" description="Disordered" evidence="1">
    <location>
        <begin position="1"/>
        <end position="42"/>
    </location>
</feature>
<dbReference type="GO" id="GO:0009190">
    <property type="term" value="P:cyclic nucleotide biosynthetic process"/>
    <property type="evidence" value="ECO:0007669"/>
    <property type="project" value="InterPro"/>
</dbReference>
<dbReference type="Pfam" id="PF13185">
    <property type="entry name" value="GAF_2"/>
    <property type="match status" value="1"/>
</dbReference>
<dbReference type="SUPFAM" id="SSF49879">
    <property type="entry name" value="SMAD/FHA domain"/>
    <property type="match status" value="1"/>
</dbReference>
<dbReference type="RefSeq" id="XP_031024083.1">
    <property type="nucleotide sequence ID" value="XM_031169965.1"/>
</dbReference>